<keyword evidence="2" id="KW-1133">Transmembrane helix</keyword>
<dbReference type="Pfam" id="PF25816">
    <property type="entry name" value="RamC_N"/>
    <property type="match status" value="1"/>
</dbReference>
<dbReference type="GO" id="GO:0005975">
    <property type="term" value="P:carbohydrate metabolic process"/>
    <property type="evidence" value="ECO:0007669"/>
    <property type="project" value="InterPro"/>
</dbReference>
<dbReference type="SUPFAM" id="SSF158745">
    <property type="entry name" value="LanC-like"/>
    <property type="match status" value="1"/>
</dbReference>
<dbReference type="SUPFAM" id="SSF56112">
    <property type="entry name" value="Protein kinase-like (PK-like)"/>
    <property type="match status" value="1"/>
</dbReference>
<evidence type="ECO:0000256" key="2">
    <source>
        <dbReference type="SAM" id="Phobius"/>
    </source>
</evidence>
<keyword evidence="5" id="KW-1185">Reference proteome</keyword>
<gene>
    <name evidence="4" type="ORF">FRW55_02835</name>
</gene>
<keyword evidence="2" id="KW-0812">Transmembrane</keyword>
<dbReference type="Proteomes" id="UP000318927">
    <property type="component" value="Chromosome"/>
</dbReference>
<dbReference type="AlphaFoldDB" id="A0A5B8K079"/>
<dbReference type="OrthoDB" id="1492512at2"/>
<dbReference type="InterPro" id="IPR012341">
    <property type="entry name" value="6hp_glycosidase-like_sf"/>
</dbReference>
<feature type="domain" description="RamC N-terminal" evidence="3">
    <location>
        <begin position="25"/>
        <end position="156"/>
    </location>
</feature>
<reference evidence="4 5" key="1">
    <citation type="journal article" date="2019" name="Microbiol. Resour. Announc.">
        <title>Complete Genome Sequences of Three Mycoplasma anserisalpingitis (Mycoplasma sp. 1220) Strains.</title>
        <authorList>
            <person name="Grozner D."/>
            <person name="Forro B."/>
            <person name="Kovacs A.B."/>
            <person name="Marton S."/>
            <person name="Banyai K."/>
            <person name="Kreizinger Z."/>
            <person name="Sulyok K.M."/>
            <person name="Gyuranecz M."/>
        </authorList>
    </citation>
    <scope>NUCLEOTIDE SEQUENCE [LARGE SCALE GENOMIC DNA]</scope>
    <source>
        <strain evidence="4 5">ATCC:BAA-2147</strain>
    </source>
</reference>
<evidence type="ECO:0000256" key="1">
    <source>
        <dbReference type="SAM" id="Coils"/>
    </source>
</evidence>
<dbReference type="InterPro" id="IPR057929">
    <property type="entry name" value="RamC_N"/>
</dbReference>
<dbReference type="EMBL" id="CP042295">
    <property type="protein sequence ID" value="QDY87078.1"/>
    <property type="molecule type" value="Genomic_DNA"/>
</dbReference>
<dbReference type="KEGG" id="mans:FRW55_02835"/>
<organism evidence="4 5">
    <name type="scientific">Mycoplasma anserisalpingitidis</name>
    <dbReference type="NCBI Taxonomy" id="519450"/>
    <lineage>
        <taxon>Bacteria</taxon>
        <taxon>Bacillati</taxon>
        <taxon>Mycoplasmatota</taxon>
        <taxon>Mollicutes</taxon>
        <taxon>Mycoplasmataceae</taxon>
        <taxon>Mycoplasma</taxon>
    </lineage>
</organism>
<dbReference type="InterPro" id="IPR011009">
    <property type="entry name" value="Kinase-like_dom_sf"/>
</dbReference>
<accession>A0A5B8K079</accession>
<feature type="transmembrane region" description="Helical" evidence="2">
    <location>
        <begin position="583"/>
        <end position="603"/>
    </location>
</feature>
<evidence type="ECO:0000259" key="3">
    <source>
        <dbReference type="Pfam" id="PF25816"/>
    </source>
</evidence>
<keyword evidence="1" id="KW-0175">Coiled coil</keyword>
<proteinExistence type="predicted"/>
<name>A0A5B8K079_9MOLU</name>
<protein>
    <recommendedName>
        <fullName evidence="3">RamC N-terminal domain-containing protein</fullName>
    </recommendedName>
</protein>
<sequence>MSNYSQSYFDQIRLMVNHTYVLIDDENYTYLENSLSNSNKNQGFKLHISPYIENVNEVLLICTNFCVKNNLSFKFIKNKEKLMENYSDLTSLENSCKFITIYLENNEQELANKLSDMLKNYKGLDIFSDKKVPNSEIVYYRYGDFRKNNNSDDDRKFFDLPEGVSDLYVSENSQEFLLNNKYKILNILNKKTSSLTYLATFNEEKYIIKHAKYGTFTSHFVESTKRKNDEVLFYNKLINKSNFANHIENFNVENDLFTVWEFMDGTKISDQVDEFSCFYDFNKEKNSHVKNFYLIFEQLLELLSKNNELSFIDIVPRNLIWNRNENKLYFIDLDHCELKKQSWDINNLELRNFIYQYFTNEVHLFENLTEQRLKSFFYKLLKVNKIDYCIYLLFLETCNKDNDLNNYFEILKNKKTDSWPKIKDELISFNPNSKLRTDFNLDELYFWLISFYKNKDKLFKLNQFANHSRYNFKKIVKMGGINIRTKDFVFLEFFNAMLKLNWKNDKQKINELLLKYEEKMVKVENKIYYNNNNSYLSPYFIDGTAGYLFCLILYFKYIQKDENVKSKILELSNSLTDSFANKFSIYNGLTGIMLVQFMVFNLFNDKKLLLKLSEQLELMSIFAINNFNDGVDKDVISEFELSIFHNLCKKIKKKGIRNEIFI</sequence>
<dbReference type="RefSeq" id="WP_146368643.1">
    <property type="nucleotide sequence ID" value="NZ_CP042295.1"/>
</dbReference>
<evidence type="ECO:0000313" key="4">
    <source>
        <dbReference type="EMBL" id="QDY87078.1"/>
    </source>
</evidence>
<evidence type="ECO:0000313" key="5">
    <source>
        <dbReference type="Proteomes" id="UP000318927"/>
    </source>
</evidence>
<dbReference type="Gene3D" id="1.50.10.10">
    <property type="match status" value="1"/>
</dbReference>
<keyword evidence="2" id="KW-0472">Membrane</keyword>
<feature type="coiled-coil region" evidence="1">
    <location>
        <begin position="499"/>
        <end position="526"/>
    </location>
</feature>